<dbReference type="Gene3D" id="3.40.50.720">
    <property type="entry name" value="NAD(P)-binding Rossmann-like Domain"/>
    <property type="match status" value="1"/>
</dbReference>
<evidence type="ECO:0000313" key="2">
    <source>
        <dbReference type="EMBL" id="TFF67643.1"/>
    </source>
</evidence>
<organism evidence="2 3">
    <name type="scientific">Helcococcus ovis</name>
    <dbReference type="NCBI Taxonomy" id="72026"/>
    <lineage>
        <taxon>Bacteria</taxon>
        <taxon>Bacillati</taxon>
        <taxon>Bacillota</taxon>
        <taxon>Tissierellia</taxon>
        <taxon>Tissierellales</taxon>
        <taxon>Peptoniphilaceae</taxon>
        <taxon>Helcococcus</taxon>
    </lineage>
</organism>
<dbReference type="EMBL" id="SCFR01000001">
    <property type="protein sequence ID" value="TFF67643.1"/>
    <property type="molecule type" value="Genomic_DNA"/>
</dbReference>
<evidence type="ECO:0000259" key="1">
    <source>
        <dbReference type="Pfam" id="PF19328"/>
    </source>
</evidence>
<dbReference type="RefSeq" id="WP_134744024.1">
    <property type="nucleotide sequence ID" value="NZ_CP119762.1"/>
</dbReference>
<dbReference type="CDD" id="cd24146">
    <property type="entry name" value="nat-AmDH_N_like"/>
    <property type="match status" value="1"/>
</dbReference>
<dbReference type="InterPro" id="IPR045760">
    <property type="entry name" value="DAP_DH_C"/>
</dbReference>
<proteinExistence type="predicted"/>
<gene>
    <name evidence="2" type="ORF">EQF91_00135</name>
</gene>
<name>A0A4R9C3Q3_9FIRM</name>
<feature type="domain" description="2,4-diaminopentanoate dehydrogenase C-terminal" evidence="1">
    <location>
        <begin position="145"/>
        <end position="344"/>
    </location>
</feature>
<dbReference type="AlphaFoldDB" id="A0A4R9C3Q3"/>
<keyword evidence="3" id="KW-1185">Reference proteome</keyword>
<accession>A0A4R9C3Q3</accession>
<dbReference type="SUPFAM" id="SSF51735">
    <property type="entry name" value="NAD(P)-binding Rossmann-fold domains"/>
    <property type="match status" value="1"/>
</dbReference>
<sequence length="348" mass="38476">MRVVQVGCGKMSVYTMRYVLERGGQIVGAYDINKNIIGKDISEIIGCEKQNVIVEHFDKMDESLKKCNADIAIITTQSLVKSILPTLEILAKNRVNAVSICEELFYAWDSNPIVSKEMDRIAKENGVTFTGSGYQDVSWGSLPLALLASAASFKTIRGISSYNLEDYGLETAAMHGAGLTMKDFDEKILKINNVSEETQKNLIEDGEFLPGYMWPVNGWIASSLGLHVTSMKQEAFATTHESDLFSKTLNKNIPAGDATGLKTIVTFETKEGITIITECIGKVFAEDELDVNEWIVEGEPNMRITMENPATVEMTCACAVNRIPDVVNAKPGYITSEKMNDLKLIRKF</sequence>
<dbReference type="Pfam" id="PF19328">
    <property type="entry name" value="DAP_DH_C"/>
    <property type="match status" value="1"/>
</dbReference>
<evidence type="ECO:0000313" key="3">
    <source>
        <dbReference type="Proteomes" id="UP000297454"/>
    </source>
</evidence>
<reference evidence="2 3" key="1">
    <citation type="submission" date="2019-01" db="EMBL/GenBank/DDBJ databases">
        <title>Draft Genome Sequences of Helcococcus ovis Strains Isolated from the Uterus and Vagina of Dairy Cows with Metritis.</title>
        <authorList>
            <person name="Cunha F."/>
            <person name="Jeon S.J."/>
            <person name="Kutzer P."/>
            <person name="Galvao K.N."/>
        </authorList>
    </citation>
    <scope>NUCLEOTIDE SEQUENCE [LARGE SCALE GENOMIC DNA]</scope>
    <source>
        <strain evidence="2 3">KG-37</strain>
    </source>
</reference>
<protein>
    <submittedName>
        <fullName evidence="2">Dihydrodipicolinate reductase</fullName>
    </submittedName>
</protein>
<dbReference type="InterPro" id="IPR036291">
    <property type="entry name" value="NAD(P)-bd_dom_sf"/>
</dbReference>
<comment type="caution">
    <text evidence="2">The sequence shown here is derived from an EMBL/GenBank/DDBJ whole genome shotgun (WGS) entry which is preliminary data.</text>
</comment>
<dbReference type="Proteomes" id="UP000297454">
    <property type="component" value="Unassembled WGS sequence"/>
</dbReference>